<dbReference type="AlphaFoldDB" id="A0A380MQC7"/>
<feature type="transmembrane region" description="Helical" evidence="1">
    <location>
        <begin position="29"/>
        <end position="49"/>
    </location>
</feature>
<evidence type="ECO:0000313" key="3">
    <source>
        <dbReference type="Proteomes" id="UP000254601"/>
    </source>
</evidence>
<feature type="transmembrane region" description="Helical" evidence="1">
    <location>
        <begin position="129"/>
        <end position="146"/>
    </location>
</feature>
<keyword evidence="1" id="KW-0472">Membrane</keyword>
<accession>A0A380MQC7</accession>
<reference evidence="2 3" key="1">
    <citation type="submission" date="2018-06" db="EMBL/GenBank/DDBJ databases">
        <authorList>
            <consortium name="Pathogen Informatics"/>
            <person name="Doyle S."/>
        </authorList>
    </citation>
    <scope>NUCLEOTIDE SEQUENCE [LARGE SCALE GENOMIC DNA]</scope>
    <source>
        <strain evidence="2 3">NCTC13337</strain>
    </source>
</reference>
<proteinExistence type="predicted"/>
<feature type="transmembrane region" description="Helical" evidence="1">
    <location>
        <begin position="158"/>
        <end position="177"/>
    </location>
</feature>
<organism evidence="2 3">
    <name type="scientific">Suttonella ornithocola</name>
    <dbReference type="NCBI Taxonomy" id="279832"/>
    <lineage>
        <taxon>Bacteria</taxon>
        <taxon>Pseudomonadati</taxon>
        <taxon>Pseudomonadota</taxon>
        <taxon>Gammaproteobacteria</taxon>
        <taxon>Cardiobacteriales</taxon>
        <taxon>Cardiobacteriaceae</taxon>
        <taxon>Suttonella</taxon>
    </lineage>
</organism>
<dbReference type="OrthoDB" id="7067524at2"/>
<feature type="transmembrane region" description="Helical" evidence="1">
    <location>
        <begin position="61"/>
        <end position="79"/>
    </location>
</feature>
<name>A0A380MQC7_9GAMM</name>
<keyword evidence="3" id="KW-1185">Reference proteome</keyword>
<dbReference type="Proteomes" id="UP000254601">
    <property type="component" value="Unassembled WGS sequence"/>
</dbReference>
<evidence type="ECO:0000256" key="1">
    <source>
        <dbReference type="SAM" id="Phobius"/>
    </source>
</evidence>
<keyword evidence="1" id="KW-1133">Transmembrane helix</keyword>
<feature type="transmembrane region" description="Helical" evidence="1">
    <location>
        <begin position="91"/>
        <end position="109"/>
    </location>
</feature>
<protein>
    <submittedName>
        <fullName evidence="2">Uncharacterized protein</fullName>
    </submittedName>
</protein>
<evidence type="ECO:0000313" key="2">
    <source>
        <dbReference type="EMBL" id="SUO94266.1"/>
    </source>
</evidence>
<keyword evidence="1" id="KW-0812">Transmembrane</keyword>
<dbReference type="RefSeq" id="WP_115305870.1">
    <property type="nucleotide sequence ID" value="NZ_UHIC01000001.1"/>
</dbReference>
<sequence length="203" mass="23550">MTLGTATLRLWLNPKAKMPNPARAAKWKIFTHPVMAIMWFILAIALPLWTDFLQTDVRYVLNWRLIFFSVLFILGLVWIIHSMLLPVARRYLVIPIVGIVSALSFLSDLSDQAAYWFDFQYSFGWTDTLFLILVAAIFLYVFRAFLRDFIPLGGRLLNRCTIAVALPCLLLLLYSYLQSNNFFSQRPGSFPSYHRGLLKILRH</sequence>
<gene>
    <name evidence="2" type="ORF">NCTC13337_00646</name>
</gene>
<dbReference type="EMBL" id="UHIC01000001">
    <property type="protein sequence ID" value="SUO94266.1"/>
    <property type="molecule type" value="Genomic_DNA"/>
</dbReference>